<dbReference type="VEuPathDB" id="FungiDB:yc1106_07150"/>
<evidence type="ECO:0000256" key="2">
    <source>
        <dbReference type="ARBA" id="ARBA00006910"/>
    </source>
</evidence>
<dbReference type="InterPro" id="IPR007239">
    <property type="entry name" value="Atg5"/>
</dbReference>
<evidence type="ECO:0000256" key="3">
    <source>
        <dbReference type="ARBA" id="ARBA00022499"/>
    </source>
</evidence>
<evidence type="ECO:0000256" key="4">
    <source>
        <dbReference type="ARBA" id="ARBA00022843"/>
    </source>
</evidence>
<reference evidence="9" key="1">
    <citation type="submission" date="2021-12" db="EMBL/GenBank/DDBJ databases">
        <title>Curvularia clavata genome.</title>
        <authorList>
            <person name="Cao Y."/>
        </authorList>
    </citation>
    <scope>NUCLEOTIDE SEQUENCE</scope>
    <source>
        <strain evidence="9">Yc1106</strain>
    </source>
</reference>
<keyword evidence="5" id="KW-0072">Autophagy</keyword>
<dbReference type="GO" id="GO:0034045">
    <property type="term" value="C:phagophore assembly site membrane"/>
    <property type="evidence" value="ECO:0007669"/>
    <property type="project" value="UniProtKB-SubCell"/>
</dbReference>
<accession>A0A9Q8ZCX4</accession>
<dbReference type="PANTHER" id="PTHR13040:SF2">
    <property type="entry name" value="AUTOPHAGY PROTEIN 5"/>
    <property type="match status" value="1"/>
</dbReference>
<dbReference type="EMBL" id="CP089278">
    <property type="protein sequence ID" value="USP79876.1"/>
    <property type="molecule type" value="Genomic_DNA"/>
</dbReference>
<comment type="similarity">
    <text evidence="2">Belongs to the ATG5 family.</text>
</comment>
<dbReference type="InterPro" id="IPR048939">
    <property type="entry name" value="ATG5_UblA"/>
</dbReference>
<dbReference type="InterPro" id="IPR042527">
    <property type="entry name" value="Atg5_UblA_dom_sf"/>
</dbReference>
<organism evidence="9 10">
    <name type="scientific">Curvularia clavata</name>
    <dbReference type="NCBI Taxonomy" id="95742"/>
    <lineage>
        <taxon>Eukaryota</taxon>
        <taxon>Fungi</taxon>
        <taxon>Dikarya</taxon>
        <taxon>Ascomycota</taxon>
        <taxon>Pezizomycotina</taxon>
        <taxon>Dothideomycetes</taxon>
        <taxon>Pleosporomycetidae</taxon>
        <taxon>Pleosporales</taxon>
        <taxon>Pleosporineae</taxon>
        <taxon>Pleosporaceae</taxon>
        <taxon>Curvularia</taxon>
    </lineage>
</organism>
<name>A0A9Q8ZCX4_CURCL</name>
<dbReference type="GO" id="GO:0061908">
    <property type="term" value="C:phagophore"/>
    <property type="evidence" value="ECO:0007669"/>
    <property type="project" value="TreeGrafter"/>
</dbReference>
<feature type="region of interest" description="Disordered" evidence="6">
    <location>
        <begin position="253"/>
        <end position="289"/>
    </location>
</feature>
<dbReference type="InterPro" id="IPR042526">
    <property type="entry name" value="Atg5_HR"/>
</dbReference>
<evidence type="ECO:0000256" key="6">
    <source>
        <dbReference type="SAM" id="MobiDB-lite"/>
    </source>
</evidence>
<dbReference type="GO" id="GO:0019776">
    <property type="term" value="F:Atg8-family ligase activity"/>
    <property type="evidence" value="ECO:0007669"/>
    <property type="project" value="TreeGrafter"/>
</dbReference>
<dbReference type="Pfam" id="PF20637">
    <property type="entry name" value="ATG5_HBR"/>
    <property type="match status" value="1"/>
</dbReference>
<sequence>MSSRDVAGKLRQTTWDGSIPLEIRLHKGDCRTYDDSDPYLIQFPRLSYLGLLIHKLHAFFSRSLIYPDVSPKDAWLSYEDVPLKWHYPLGLLYDLYSGAEPAYPPDTDADTAPTQQLDGMVEEHGRLPWRLTIHFSEYPSEQLVQLDNDGKHLHDLFIQSVKEADYLRTGTGKTVMFLSKEDSTQLWEGVKKHDFGLYNPINQKLLNPQGVNLRHLPVRLYLPHAASEGVQEEATPGSLRIVQRLVTPSLSAATDDWDGAESHDARIVSQQAKSPAGTGSAPRRGSASECECGGAARVMEDGRYAKLVDINNIGFAAEDMA</sequence>
<dbReference type="PANTHER" id="PTHR13040">
    <property type="entry name" value="AUTOPHAGY PROTEIN 5"/>
    <property type="match status" value="1"/>
</dbReference>
<feature type="domain" description="Autophagy protein ATG5 UblA" evidence="8">
    <location>
        <begin position="15"/>
        <end position="135"/>
    </location>
</feature>
<evidence type="ECO:0000313" key="9">
    <source>
        <dbReference type="EMBL" id="USP79876.1"/>
    </source>
</evidence>
<gene>
    <name evidence="9" type="ORF">yc1106_07150</name>
</gene>
<dbReference type="Pfam" id="PF20638">
    <property type="entry name" value="ATG5_UblA"/>
    <property type="match status" value="1"/>
</dbReference>
<dbReference type="OrthoDB" id="272162at2759"/>
<evidence type="ECO:0000259" key="7">
    <source>
        <dbReference type="Pfam" id="PF20637"/>
    </source>
</evidence>
<feature type="domain" description="Autophagy protein ATG5 alpha-helical bundle region" evidence="7">
    <location>
        <begin position="151"/>
        <end position="207"/>
    </location>
</feature>
<dbReference type="FunFam" id="3.10.20.620:FF:000004">
    <property type="entry name" value="Autophagy protein 5"/>
    <property type="match status" value="1"/>
</dbReference>
<dbReference type="GO" id="GO:0044233">
    <property type="term" value="C:mitochondria-associated endoplasmic reticulum membrane contact site"/>
    <property type="evidence" value="ECO:0007669"/>
    <property type="project" value="TreeGrafter"/>
</dbReference>
<dbReference type="GO" id="GO:0034727">
    <property type="term" value="P:piecemeal microautophagy of the nucleus"/>
    <property type="evidence" value="ECO:0007669"/>
    <property type="project" value="TreeGrafter"/>
</dbReference>
<evidence type="ECO:0000259" key="8">
    <source>
        <dbReference type="Pfam" id="PF20638"/>
    </source>
</evidence>
<dbReference type="Gene3D" id="3.10.20.620">
    <property type="match status" value="1"/>
</dbReference>
<keyword evidence="3" id="KW-1017">Isopeptide bond</keyword>
<evidence type="ECO:0008006" key="11">
    <source>
        <dbReference type="Google" id="ProtNLM"/>
    </source>
</evidence>
<dbReference type="GO" id="GO:0006995">
    <property type="term" value="P:cellular response to nitrogen starvation"/>
    <property type="evidence" value="ECO:0007669"/>
    <property type="project" value="TreeGrafter"/>
</dbReference>
<dbReference type="AlphaFoldDB" id="A0A9Q8ZCX4"/>
<evidence type="ECO:0000256" key="1">
    <source>
        <dbReference type="ARBA" id="ARBA00004623"/>
    </source>
</evidence>
<comment type="subcellular location">
    <subcellularLocation>
        <location evidence="1">Preautophagosomal structure membrane</location>
        <topology evidence="1">Peripheral membrane protein</topology>
    </subcellularLocation>
</comment>
<evidence type="ECO:0000313" key="10">
    <source>
        <dbReference type="Proteomes" id="UP001056012"/>
    </source>
</evidence>
<protein>
    <recommendedName>
        <fullName evidence="11">Autophagy protein 5</fullName>
    </recommendedName>
</protein>
<keyword evidence="10" id="KW-1185">Reference proteome</keyword>
<keyword evidence="4" id="KW-0832">Ubl conjugation</keyword>
<dbReference type="Proteomes" id="UP001056012">
    <property type="component" value="Chromosome 5"/>
</dbReference>
<dbReference type="GO" id="GO:0005776">
    <property type="term" value="C:autophagosome"/>
    <property type="evidence" value="ECO:0007669"/>
    <property type="project" value="TreeGrafter"/>
</dbReference>
<dbReference type="Gene3D" id="1.10.246.190">
    <property type="entry name" value="Autophagy protein Apg5, helix rich domain"/>
    <property type="match status" value="1"/>
</dbReference>
<dbReference type="GO" id="GO:0034274">
    <property type="term" value="C:Atg12-Atg5-Atg16 complex"/>
    <property type="evidence" value="ECO:0007669"/>
    <property type="project" value="TreeGrafter"/>
</dbReference>
<evidence type="ECO:0000256" key="5">
    <source>
        <dbReference type="ARBA" id="ARBA00023006"/>
    </source>
</evidence>
<dbReference type="GO" id="GO:0000422">
    <property type="term" value="P:autophagy of mitochondrion"/>
    <property type="evidence" value="ECO:0007669"/>
    <property type="project" value="TreeGrafter"/>
</dbReference>
<dbReference type="InterPro" id="IPR048940">
    <property type="entry name" value="ATG5_HBR"/>
</dbReference>
<proteinExistence type="inferred from homology"/>